<evidence type="ECO:0000256" key="1">
    <source>
        <dbReference type="SAM" id="Phobius"/>
    </source>
</evidence>
<feature type="transmembrane region" description="Helical" evidence="1">
    <location>
        <begin position="56"/>
        <end position="75"/>
    </location>
</feature>
<evidence type="ECO:0000313" key="2">
    <source>
        <dbReference type="EMBL" id="PVE54271.1"/>
    </source>
</evidence>
<evidence type="ECO:0000313" key="3">
    <source>
        <dbReference type="Proteomes" id="UP000244335"/>
    </source>
</evidence>
<dbReference type="EMBL" id="QDFR01000003">
    <property type="protein sequence ID" value="PVE54271.1"/>
    <property type="molecule type" value="Genomic_DNA"/>
</dbReference>
<comment type="caution">
    <text evidence="2">The sequence shown here is derived from an EMBL/GenBank/DDBJ whole genome shotgun (WGS) entry which is preliminary data.</text>
</comment>
<proteinExistence type="predicted"/>
<keyword evidence="1" id="KW-0472">Membrane</keyword>
<keyword evidence="1" id="KW-1133">Transmembrane helix</keyword>
<feature type="transmembrane region" description="Helical" evidence="1">
    <location>
        <begin position="82"/>
        <end position="106"/>
    </location>
</feature>
<name>A0AA92H9C5_RHIRH</name>
<protein>
    <submittedName>
        <fullName evidence="2">Uncharacterized protein</fullName>
    </submittedName>
</protein>
<accession>A0AA92H9C5</accession>
<reference evidence="2 3" key="1">
    <citation type="submission" date="2018-04" db="EMBL/GenBank/DDBJ databases">
        <authorList>
            <person name="Hagen T."/>
        </authorList>
    </citation>
    <scope>NUCLEOTIDE SEQUENCE [LARGE SCALE GENOMIC DNA]</scope>
    <source>
        <strain evidence="2 3">TPD7009</strain>
    </source>
</reference>
<feature type="transmembrane region" description="Helical" evidence="1">
    <location>
        <begin position="12"/>
        <end position="36"/>
    </location>
</feature>
<dbReference type="Proteomes" id="UP000244335">
    <property type="component" value="Unassembled WGS sequence"/>
</dbReference>
<sequence length="107" mass="11103">MVRAAACVALRFAMLPVVNLLTVMPTSALALMALTSSLEKVFSASDDRAFSCVDDMTAICALVSAAALVLLRLVRAAAERPAIAWVLIAAISSVLKRASSALLIVAT</sequence>
<keyword evidence="1" id="KW-0812">Transmembrane</keyword>
<organism evidence="2 3">
    <name type="scientific">Rhizobium rhizogenes</name>
    <name type="common">Agrobacterium rhizogenes</name>
    <dbReference type="NCBI Taxonomy" id="359"/>
    <lineage>
        <taxon>Bacteria</taxon>
        <taxon>Pseudomonadati</taxon>
        <taxon>Pseudomonadota</taxon>
        <taxon>Alphaproteobacteria</taxon>
        <taxon>Hyphomicrobiales</taxon>
        <taxon>Rhizobiaceae</taxon>
        <taxon>Rhizobium/Agrobacterium group</taxon>
        <taxon>Rhizobium</taxon>
    </lineage>
</organism>
<gene>
    <name evidence="2" type="ORF">DC430_13730</name>
</gene>
<dbReference type="AlphaFoldDB" id="A0AA92H9C5"/>